<dbReference type="STRING" id="307486.GCA_000807215_00076"/>
<evidence type="ECO:0000256" key="6">
    <source>
        <dbReference type="ARBA" id="ARBA00022984"/>
    </source>
</evidence>
<keyword evidence="4 10" id="KW-0808">Transferase</keyword>
<feature type="binding site" evidence="10">
    <location>
        <position position="125"/>
    </location>
    <ligand>
        <name>UDP-N-acetyl-alpha-D-glucosamine</name>
        <dbReference type="ChEBI" id="CHEBI:57705"/>
    </ligand>
</feature>
<feature type="binding site" evidence="10">
    <location>
        <position position="288"/>
    </location>
    <ligand>
        <name>UDP-N-acetyl-alpha-D-glucosamine</name>
        <dbReference type="ChEBI" id="CHEBI:57705"/>
    </ligand>
</feature>
<comment type="similarity">
    <text evidence="10">Belongs to the glycosyltransferase 28 family. MurG subfamily.</text>
</comment>
<dbReference type="GO" id="GO:0051301">
    <property type="term" value="P:cell division"/>
    <property type="evidence" value="ECO:0007669"/>
    <property type="project" value="UniProtKB-KW"/>
</dbReference>
<feature type="binding site" evidence="10">
    <location>
        <position position="189"/>
    </location>
    <ligand>
        <name>UDP-N-acetyl-alpha-D-glucosamine</name>
        <dbReference type="ChEBI" id="CHEBI:57705"/>
    </ligand>
</feature>
<keyword evidence="9 10" id="KW-0961">Cell wall biogenesis/degradation</keyword>
<dbReference type="Gene3D" id="3.40.50.2000">
    <property type="entry name" value="Glycogen Phosphorylase B"/>
    <property type="match status" value="2"/>
</dbReference>
<dbReference type="GO" id="GO:0005886">
    <property type="term" value="C:plasma membrane"/>
    <property type="evidence" value="ECO:0007669"/>
    <property type="project" value="UniProtKB-SubCell"/>
</dbReference>
<evidence type="ECO:0000259" key="11">
    <source>
        <dbReference type="Pfam" id="PF03033"/>
    </source>
</evidence>
<keyword evidence="7 10" id="KW-0472">Membrane</keyword>
<feature type="domain" description="Glycosyltransferase family 28 N-terminal" evidence="11">
    <location>
        <begin position="7"/>
        <end position="143"/>
    </location>
</feature>
<feature type="binding site" evidence="10">
    <location>
        <position position="243"/>
    </location>
    <ligand>
        <name>UDP-N-acetyl-alpha-D-glucosamine</name>
        <dbReference type="ChEBI" id="CHEBI:57705"/>
    </ligand>
</feature>
<dbReference type="GO" id="GO:0008360">
    <property type="term" value="P:regulation of cell shape"/>
    <property type="evidence" value="ECO:0007669"/>
    <property type="project" value="UniProtKB-KW"/>
</dbReference>
<evidence type="ECO:0000256" key="1">
    <source>
        <dbReference type="ARBA" id="ARBA00022475"/>
    </source>
</evidence>
<dbReference type="PANTHER" id="PTHR21015:SF22">
    <property type="entry name" value="GLYCOSYLTRANSFERASE"/>
    <property type="match status" value="1"/>
</dbReference>
<dbReference type="GO" id="GO:0009252">
    <property type="term" value="P:peptidoglycan biosynthetic process"/>
    <property type="evidence" value="ECO:0007669"/>
    <property type="project" value="UniProtKB-UniRule"/>
</dbReference>
<comment type="caution">
    <text evidence="10">Lacks conserved residue(s) required for the propagation of feature annotation.</text>
</comment>
<reference evidence="13 14" key="1">
    <citation type="submission" date="2019-07" db="EMBL/GenBank/DDBJ databases">
        <title>Tepidimonas taiwanensis I1-1 draft genome.</title>
        <authorList>
            <person name="Da Costa M.S."/>
            <person name="Froufe H.J.C."/>
            <person name="Egas C."/>
            <person name="Albuquerque L."/>
        </authorList>
    </citation>
    <scope>NUCLEOTIDE SEQUENCE [LARGE SCALE GENOMIC DNA]</scope>
    <source>
        <strain evidence="13 14">I1-1</strain>
    </source>
</reference>
<name>A0A554XDS1_9BURK</name>
<evidence type="ECO:0000256" key="3">
    <source>
        <dbReference type="ARBA" id="ARBA00022676"/>
    </source>
</evidence>
<keyword evidence="3 10" id="KW-0328">Glycosyltransferase</keyword>
<comment type="function">
    <text evidence="10">Cell wall formation. Catalyzes the transfer of a GlcNAc subunit on undecaprenyl-pyrophosphoryl-MurNAc-pentapeptide (lipid intermediate I) to form undecaprenyl-pyrophosphoryl-MurNAc-(pentapeptide)GlcNAc (lipid intermediate II).</text>
</comment>
<evidence type="ECO:0000256" key="8">
    <source>
        <dbReference type="ARBA" id="ARBA00023306"/>
    </source>
</evidence>
<feature type="domain" description="Glycosyl transferase family 28 C-terminal" evidence="12">
    <location>
        <begin position="183"/>
        <end position="343"/>
    </location>
</feature>
<accession>A0A554XDS1</accession>
<feature type="binding site" evidence="10">
    <location>
        <begin position="13"/>
        <end position="15"/>
    </location>
    <ligand>
        <name>UDP-N-acetyl-alpha-D-glucosamine</name>
        <dbReference type="ChEBI" id="CHEBI:57705"/>
    </ligand>
</feature>
<keyword evidence="5 10" id="KW-0133">Cell shape</keyword>
<dbReference type="Proteomes" id="UP000317763">
    <property type="component" value="Unassembled WGS sequence"/>
</dbReference>
<gene>
    <name evidence="10 13" type="primary">murG</name>
    <name evidence="13" type="ORF">Ttaiw_00041</name>
</gene>
<dbReference type="GO" id="GO:0050511">
    <property type="term" value="F:undecaprenyldiphospho-muramoylpentapeptide beta-N-acetylglucosaminyltransferase activity"/>
    <property type="evidence" value="ECO:0007669"/>
    <property type="project" value="UniProtKB-UniRule"/>
</dbReference>
<dbReference type="Pfam" id="PF04101">
    <property type="entry name" value="Glyco_tran_28_C"/>
    <property type="match status" value="1"/>
</dbReference>
<comment type="caution">
    <text evidence="13">The sequence shown here is derived from an EMBL/GenBank/DDBJ whole genome shotgun (WGS) entry which is preliminary data.</text>
</comment>
<dbReference type="GO" id="GO:0071555">
    <property type="term" value="P:cell wall organization"/>
    <property type="evidence" value="ECO:0007669"/>
    <property type="project" value="UniProtKB-KW"/>
</dbReference>
<evidence type="ECO:0000313" key="13">
    <source>
        <dbReference type="EMBL" id="TSE33982.1"/>
    </source>
</evidence>
<dbReference type="Pfam" id="PF03033">
    <property type="entry name" value="Glyco_transf_28"/>
    <property type="match status" value="1"/>
</dbReference>
<dbReference type="OrthoDB" id="9808936at2"/>
<dbReference type="NCBIfam" id="TIGR01133">
    <property type="entry name" value="murG"/>
    <property type="match status" value="1"/>
</dbReference>
<keyword evidence="2 10" id="KW-0132">Cell division</keyword>
<evidence type="ECO:0000256" key="7">
    <source>
        <dbReference type="ARBA" id="ARBA00023136"/>
    </source>
</evidence>
<evidence type="ECO:0000259" key="12">
    <source>
        <dbReference type="Pfam" id="PF04101"/>
    </source>
</evidence>
<comment type="pathway">
    <text evidence="10">Cell wall biogenesis; peptidoglycan biosynthesis.</text>
</comment>
<feature type="binding site" evidence="10">
    <location>
        <position position="161"/>
    </location>
    <ligand>
        <name>UDP-N-acetyl-alpha-D-glucosamine</name>
        <dbReference type="ChEBI" id="CHEBI:57705"/>
    </ligand>
</feature>
<dbReference type="PANTHER" id="PTHR21015">
    <property type="entry name" value="UDP-N-ACETYLGLUCOSAMINE--N-ACETYLMURAMYL-(PENTAPEPTIDE) PYROPHOSPHORYL-UNDECAPRENOL N-ACETYLGLUCOSAMINE TRANSFERASE 1"/>
    <property type="match status" value="1"/>
</dbReference>
<dbReference type="SUPFAM" id="SSF53756">
    <property type="entry name" value="UDP-Glycosyltransferase/glycogen phosphorylase"/>
    <property type="match status" value="1"/>
</dbReference>
<dbReference type="InterPro" id="IPR007235">
    <property type="entry name" value="Glyco_trans_28_C"/>
</dbReference>
<dbReference type="UniPathway" id="UPA00219"/>
<comment type="subcellular location">
    <subcellularLocation>
        <location evidence="10">Cell membrane</location>
        <topology evidence="10">Peripheral membrane protein</topology>
        <orientation evidence="10">Cytoplasmic side</orientation>
    </subcellularLocation>
</comment>
<comment type="catalytic activity">
    <reaction evidence="10">
        <text>di-trans,octa-cis-undecaprenyl diphospho-N-acetyl-alpha-D-muramoyl-L-alanyl-D-glutamyl-meso-2,6-diaminopimeloyl-D-alanyl-D-alanine + UDP-N-acetyl-alpha-D-glucosamine = di-trans,octa-cis-undecaprenyl diphospho-[N-acetyl-alpha-D-glucosaminyl-(1-&gt;4)]-N-acetyl-alpha-D-muramoyl-L-alanyl-D-glutamyl-meso-2,6-diaminopimeloyl-D-alanyl-D-alanine + UDP + H(+)</text>
        <dbReference type="Rhea" id="RHEA:31227"/>
        <dbReference type="ChEBI" id="CHEBI:15378"/>
        <dbReference type="ChEBI" id="CHEBI:57705"/>
        <dbReference type="ChEBI" id="CHEBI:58223"/>
        <dbReference type="ChEBI" id="CHEBI:61387"/>
        <dbReference type="ChEBI" id="CHEBI:61388"/>
        <dbReference type="EC" id="2.4.1.227"/>
    </reaction>
</comment>
<keyword evidence="1 10" id="KW-1003">Cell membrane</keyword>
<evidence type="ECO:0000256" key="9">
    <source>
        <dbReference type="ARBA" id="ARBA00023316"/>
    </source>
</evidence>
<protein>
    <recommendedName>
        <fullName evidence="10">UDP-N-acetylglucosamine--N-acetylmuramyl-(pentapeptide) pyrophosphoryl-undecaprenol N-acetylglucosamine transferase</fullName>
        <ecNumber evidence="10">2.4.1.227</ecNumber>
    </recommendedName>
    <alternativeName>
        <fullName evidence="10">Undecaprenyl-PP-MurNAc-pentapeptide-UDPGlcNAc GlcNAc transferase</fullName>
    </alternativeName>
</protein>
<dbReference type="AlphaFoldDB" id="A0A554XDS1"/>
<dbReference type="RefSeq" id="WP_043697999.1">
    <property type="nucleotide sequence ID" value="NZ_CP083911.1"/>
</dbReference>
<dbReference type="InterPro" id="IPR006009">
    <property type="entry name" value="GlcNAc_MurG"/>
</dbReference>
<keyword evidence="6 10" id="KW-0573">Peptidoglycan synthesis</keyword>
<dbReference type="EC" id="2.4.1.227" evidence="10"/>
<sequence>MTPRCALVMAGGTGGHIFPGLAVAEALRAEGWRVHWLGAPGGMEARLVPPRGFAFEAVDFGGVRGKGALTLALLPLRLLRAFWQAWRVVRRVRPDVVVGLGGYITFPGGMMGVLAGRPLVLHEQNSVAGLANRVLAHVADRVFCAFPQALPGGEWIGNPLREAFVRQPPPAERFAGRVGPLRLLVVGGSLGAQALNTLVPQALARLPVERRPIVRHQSGERHLQALRDAYAAAGVEAQCEAFIDDTASAYAEADVIIARAGASTVTEIAAVGAAALFVPFPHAVDDHQTTNARFLADAGAAWLRQQSDLTPEWLADWLASLTREDLRQRAERAHAQRKTDAVDALVRACTALADREPNRTRP</sequence>
<evidence type="ECO:0000256" key="10">
    <source>
        <dbReference type="HAMAP-Rule" id="MF_00033"/>
    </source>
</evidence>
<dbReference type="InterPro" id="IPR004276">
    <property type="entry name" value="GlycoTrans_28_N"/>
</dbReference>
<dbReference type="CDD" id="cd03785">
    <property type="entry name" value="GT28_MurG"/>
    <property type="match status" value="1"/>
</dbReference>
<organism evidence="13 14">
    <name type="scientific">Tepidimonas taiwanensis</name>
    <dbReference type="NCBI Taxonomy" id="307486"/>
    <lineage>
        <taxon>Bacteria</taxon>
        <taxon>Pseudomonadati</taxon>
        <taxon>Pseudomonadota</taxon>
        <taxon>Betaproteobacteria</taxon>
        <taxon>Burkholderiales</taxon>
        <taxon>Tepidimonas</taxon>
    </lineage>
</organism>
<proteinExistence type="inferred from homology"/>
<dbReference type="HAMAP" id="MF_00033">
    <property type="entry name" value="MurG"/>
    <property type="match status" value="1"/>
</dbReference>
<evidence type="ECO:0000313" key="14">
    <source>
        <dbReference type="Proteomes" id="UP000317763"/>
    </source>
</evidence>
<evidence type="ECO:0000256" key="4">
    <source>
        <dbReference type="ARBA" id="ARBA00022679"/>
    </source>
</evidence>
<keyword evidence="14" id="KW-1185">Reference proteome</keyword>
<dbReference type="GO" id="GO:0005975">
    <property type="term" value="P:carbohydrate metabolic process"/>
    <property type="evidence" value="ECO:0007669"/>
    <property type="project" value="InterPro"/>
</dbReference>
<dbReference type="GO" id="GO:0051991">
    <property type="term" value="F:UDP-N-acetyl-D-glucosamine:N-acetylmuramoyl-L-alanyl-D-glutamyl-meso-2,6-diaminopimelyl-D-alanyl-D-alanine-diphosphoundecaprenol 4-beta-N-acetylglucosaminlytransferase activity"/>
    <property type="evidence" value="ECO:0007669"/>
    <property type="project" value="RHEA"/>
</dbReference>
<evidence type="ECO:0000256" key="2">
    <source>
        <dbReference type="ARBA" id="ARBA00022618"/>
    </source>
</evidence>
<keyword evidence="8 10" id="KW-0131">Cell cycle</keyword>
<dbReference type="EMBL" id="VJOM01000001">
    <property type="protein sequence ID" value="TSE33982.1"/>
    <property type="molecule type" value="Genomic_DNA"/>
</dbReference>
<evidence type="ECO:0000256" key="5">
    <source>
        <dbReference type="ARBA" id="ARBA00022960"/>
    </source>
</evidence>